<feature type="transmembrane region" description="Helical" evidence="1">
    <location>
        <begin position="55"/>
        <end position="76"/>
    </location>
</feature>
<name>A0A7C4U7H5_UNCW3</name>
<accession>A0A7C4U7H5</accession>
<protein>
    <recommendedName>
        <fullName evidence="3">DUF3784 domain-containing protein</fullName>
    </recommendedName>
</protein>
<reference evidence="2" key="1">
    <citation type="journal article" date="2020" name="mSystems">
        <title>Genome- and Community-Level Interaction Insights into Carbon Utilization and Element Cycling Functions of Hydrothermarchaeota in Hydrothermal Sediment.</title>
        <authorList>
            <person name="Zhou Z."/>
            <person name="Liu Y."/>
            <person name="Xu W."/>
            <person name="Pan J."/>
            <person name="Luo Z.H."/>
            <person name="Li M."/>
        </authorList>
    </citation>
    <scope>NUCLEOTIDE SEQUENCE [LARGE SCALE GENOMIC DNA]</scope>
    <source>
        <strain evidence="2">SpSt-780</strain>
    </source>
</reference>
<organism evidence="2">
    <name type="scientific">candidate division WOR-3 bacterium</name>
    <dbReference type="NCBI Taxonomy" id="2052148"/>
    <lineage>
        <taxon>Bacteria</taxon>
        <taxon>Bacteria division WOR-3</taxon>
    </lineage>
</organism>
<dbReference type="EMBL" id="DTHG01000075">
    <property type="protein sequence ID" value="HGW92033.1"/>
    <property type="molecule type" value="Genomic_DNA"/>
</dbReference>
<feature type="transmembrane region" description="Helical" evidence="1">
    <location>
        <begin position="6"/>
        <end position="22"/>
    </location>
</feature>
<evidence type="ECO:0008006" key="3">
    <source>
        <dbReference type="Google" id="ProtNLM"/>
    </source>
</evidence>
<feature type="transmembrane region" description="Helical" evidence="1">
    <location>
        <begin position="82"/>
        <end position="99"/>
    </location>
</feature>
<evidence type="ECO:0000313" key="2">
    <source>
        <dbReference type="EMBL" id="HGW92033.1"/>
    </source>
</evidence>
<keyword evidence="1" id="KW-1133">Transmembrane helix</keyword>
<gene>
    <name evidence="2" type="ORF">ENV67_05785</name>
</gene>
<keyword evidence="1" id="KW-0812">Transmembrane</keyword>
<comment type="caution">
    <text evidence="2">The sequence shown here is derived from an EMBL/GenBank/DDBJ whole genome shotgun (WGS) entry which is preliminary data.</text>
</comment>
<dbReference type="AlphaFoldDB" id="A0A7C4U7H5"/>
<sequence length="139" mass="16333">MIFYILLLLYVIFMIVSTIIFSKKTKICLEKTEGKLRRNTDLIPVKDAINFNMRCAFLTIFINILIIILGLVHLFILRDIKYLLSLLFIGVFTFIIGLYNKKSEDIIKNLEVFEIEPGVAEKFSNYLDQWGKRQFSIKE</sequence>
<proteinExistence type="predicted"/>
<keyword evidence="1" id="KW-0472">Membrane</keyword>
<evidence type="ECO:0000256" key="1">
    <source>
        <dbReference type="SAM" id="Phobius"/>
    </source>
</evidence>